<protein>
    <submittedName>
        <fullName evidence="2">Sorting nexin-18</fullName>
    </submittedName>
</protein>
<dbReference type="Proteomes" id="UP001266305">
    <property type="component" value="Unassembled WGS sequence"/>
</dbReference>
<sequence>MQADDGEGACKRASEGGQFFSLSQAVELDQPICFTKDGFITISELFASQPRQDLDPVMDLLGHQINILDIIHVHKEALTKVMESRQHVAEGKTEVQALMTSVSQEQDFFGHIG</sequence>
<dbReference type="Pfam" id="PF10456">
    <property type="entry name" value="BAR_3_WASP_bdg"/>
    <property type="match status" value="1"/>
</dbReference>
<dbReference type="InterPro" id="IPR027267">
    <property type="entry name" value="AH/BAR_dom_sf"/>
</dbReference>
<keyword evidence="3" id="KW-1185">Reference proteome</keyword>
<dbReference type="EMBL" id="JASSZA010000012">
    <property type="protein sequence ID" value="KAK2096060.1"/>
    <property type="molecule type" value="Genomic_DNA"/>
</dbReference>
<name>A0ABQ9UH40_SAGOE</name>
<dbReference type="Gene3D" id="1.20.1270.60">
    <property type="entry name" value="Arfaptin homology (AH) domain/BAR domain"/>
    <property type="match status" value="1"/>
</dbReference>
<evidence type="ECO:0000313" key="3">
    <source>
        <dbReference type="Proteomes" id="UP001266305"/>
    </source>
</evidence>
<evidence type="ECO:0000313" key="2">
    <source>
        <dbReference type="EMBL" id="KAK2096060.1"/>
    </source>
</evidence>
<evidence type="ECO:0000259" key="1">
    <source>
        <dbReference type="Pfam" id="PF10456"/>
    </source>
</evidence>
<organism evidence="2 3">
    <name type="scientific">Saguinus oedipus</name>
    <name type="common">Cotton-top tamarin</name>
    <name type="synonym">Oedipomidas oedipus</name>
    <dbReference type="NCBI Taxonomy" id="9490"/>
    <lineage>
        <taxon>Eukaryota</taxon>
        <taxon>Metazoa</taxon>
        <taxon>Chordata</taxon>
        <taxon>Craniata</taxon>
        <taxon>Vertebrata</taxon>
        <taxon>Euteleostomi</taxon>
        <taxon>Mammalia</taxon>
        <taxon>Eutheria</taxon>
        <taxon>Euarchontoglires</taxon>
        <taxon>Primates</taxon>
        <taxon>Haplorrhini</taxon>
        <taxon>Platyrrhini</taxon>
        <taxon>Cebidae</taxon>
        <taxon>Callitrichinae</taxon>
        <taxon>Saguinus</taxon>
    </lineage>
</organism>
<reference evidence="2 3" key="1">
    <citation type="submission" date="2023-05" db="EMBL/GenBank/DDBJ databases">
        <title>B98-5 Cell Line De Novo Hybrid Assembly: An Optical Mapping Approach.</title>
        <authorList>
            <person name="Kananen K."/>
            <person name="Auerbach J.A."/>
            <person name="Kautto E."/>
            <person name="Blachly J.S."/>
        </authorList>
    </citation>
    <scope>NUCLEOTIDE SEQUENCE [LARGE SCALE GENOMIC DNA]</scope>
    <source>
        <strain evidence="2">B95-8</strain>
        <tissue evidence="2">Cell line</tissue>
    </source>
</reference>
<dbReference type="InterPro" id="IPR019497">
    <property type="entry name" value="Sorting_nexin_WASP-bd-dom"/>
</dbReference>
<accession>A0ABQ9UH40</accession>
<gene>
    <name evidence="2" type="primary">SNX18_2</name>
    <name evidence="2" type="ORF">P7K49_025094</name>
</gene>
<comment type="caution">
    <text evidence="2">The sequence shown here is derived from an EMBL/GenBank/DDBJ whole genome shotgun (WGS) entry which is preliminary data.</text>
</comment>
<proteinExistence type="predicted"/>
<feature type="domain" description="Sorting nexin protein WASP-binding" evidence="1">
    <location>
        <begin position="25"/>
        <end position="94"/>
    </location>
</feature>